<organism evidence="1">
    <name type="scientific">Psilocybe cubensis</name>
    <name type="common">Psychedelic mushroom</name>
    <name type="synonym">Stropharia cubensis</name>
    <dbReference type="NCBI Taxonomy" id="181762"/>
    <lineage>
        <taxon>Eukaryota</taxon>
        <taxon>Fungi</taxon>
        <taxon>Dikarya</taxon>
        <taxon>Basidiomycota</taxon>
        <taxon>Agaricomycotina</taxon>
        <taxon>Agaricomycetes</taxon>
        <taxon>Agaricomycetidae</taxon>
        <taxon>Agaricales</taxon>
        <taxon>Agaricineae</taxon>
        <taxon>Strophariaceae</taxon>
        <taxon>Psilocybe</taxon>
    </lineage>
</organism>
<protein>
    <submittedName>
        <fullName evidence="1">Uncharacterized protein</fullName>
    </submittedName>
</protein>
<accession>A0A8H8CMR4</accession>
<name>A0A8H8CMR4_PSICU</name>
<sequence length="337" mass="38485">MSNSLCVIYEDQESHRYEATQKCQESDRYEVAQEHPVSQSSSAVVEAPILVGNDLSEPRLLGYLHILTVSDPFIFAQVSDPLSGSLKGELLPSRFIDFLNTQWTPLADFVQTNIDLISTKYPLYSPMEIKSISSYLKTILSTPKTVDLEISESKHDTAFNFKYSQLTPTRKWKEEHKDLNLFLCYGKIQSVCMIFESHYTLDGGEELCIADYLRSLITNLNIDLQECGAFLGNYYDQHMTRFLPQATGYESQLCSWAVRLEHHRIRIQTTLALYSFLYLGSSGNIFIDGNITLAFGIFPELDPFCKGLTKHDKYAFDSRIFKIKSAAELDKKYCTRS</sequence>
<reference evidence="1" key="1">
    <citation type="submission" date="2021-02" db="EMBL/GenBank/DDBJ databases">
        <title>Psilocybe cubensis genome.</title>
        <authorList>
            <person name="Mckernan K.J."/>
            <person name="Crawford S."/>
            <person name="Trippe A."/>
            <person name="Kane L.T."/>
            <person name="Mclaughlin S."/>
        </authorList>
    </citation>
    <scope>NUCLEOTIDE SEQUENCE [LARGE SCALE GENOMIC DNA]</scope>
    <source>
        <strain evidence="1">MGC-MH-2018</strain>
    </source>
</reference>
<gene>
    <name evidence="1" type="ORF">JR316_001652</name>
</gene>
<dbReference type="EMBL" id="JAFIQS010000002">
    <property type="protein sequence ID" value="KAG5172157.1"/>
    <property type="molecule type" value="Genomic_DNA"/>
</dbReference>
<proteinExistence type="predicted"/>
<comment type="caution">
    <text evidence="1">The sequence shown here is derived from an EMBL/GenBank/DDBJ whole genome shotgun (WGS) entry which is preliminary data.</text>
</comment>
<evidence type="ECO:0000313" key="1">
    <source>
        <dbReference type="EMBL" id="KAG5172157.1"/>
    </source>
</evidence>
<dbReference type="AlphaFoldDB" id="A0A8H8CMR4"/>